<name>A0A150QRV1_SORCE</name>
<feature type="transmembrane region" description="Helical" evidence="1">
    <location>
        <begin position="170"/>
        <end position="193"/>
    </location>
</feature>
<evidence type="ECO:0000256" key="1">
    <source>
        <dbReference type="SAM" id="Phobius"/>
    </source>
</evidence>
<sequence>MHIESLLARHRERVEAIQGRLGRIYVRRVARSLAGQAALGGAVLVVVAAAAAAESVLGVLREGVATAALLGAWAMAALAYAAGRKLAAGRLRRALSREIERSGDVHADRARLEASAPEARVRCMIDAEERRSVALPLAGFAVLAPLTLHLVVYCLVSGWSLPWSALLEGFDGWVCLSLAIVGHVHVIVAYLAFRYARALHEAPTRVLADDPPPGALRALGYATLAACIPGLIFFVIPPILVAVTGAFVVPAFVLARERLLEERRWLDAQRDMAAAGRAR</sequence>
<comment type="caution">
    <text evidence="2">The sequence shown here is derived from an EMBL/GenBank/DDBJ whole genome shotgun (WGS) entry which is preliminary data.</text>
</comment>
<evidence type="ECO:0000313" key="3">
    <source>
        <dbReference type="Proteomes" id="UP000075260"/>
    </source>
</evidence>
<evidence type="ECO:0000313" key="2">
    <source>
        <dbReference type="EMBL" id="KYF70713.1"/>
    </source>
</evidence>
<accession>A0A150QRV1</accession>
<dbReference type="AlphaFoldDB" id="A0A150QRV1"/>
<reference evidence="2 3" key="1">
    <citation type="submission" date="2014-02" db="EMBL/GenBank/DDBJ databases">
        <title>The small core and large imbalanced accessory genome model reveals a collaborative survival strategy of Sorangium cellulosum strains in nature.</title>
        <authorList>
            <person name="Han K."/>
            <person name="Peng R."/>
            <person name="Blom J."/>
            <person name="Li Y.-Z."/>
        </authorList>
    </citation>
    <scope>NUCLEOTIDE SEQUENCE [LARGE SCALE GENOMIC DNA]</scope>
    <source>
        <strain evidence="2 3">So0008-312</strain>
    </source>
</reference>
<proteinExistence type="predicted"/>
<feature type="transmembrane region" description="Helical" evidence="1">
    <location>
        <begin position="134"/>
        <end position="158"/>
    </location>
</feature>
<dbReference type="Proteomes" id="UP000075260">
    <property type="component" value="Unassembled WGS sequence"/>
</dbReference>
<organism evidence="2 3">
    <name type="scientific">Sorangium cellulosum</name>
    <name type="common">Polyangium cellulosum</name>
    <dbReference type="NCBI Taxonomy" id="56"/>
    <lineage>
        <taxon>Bacteria</taxon>
        <taxon>Pseudomonadati</taxon>
        <taxon>Myxococcota</taxon>
        <taxon>Polyangia</taxon>
        <taxon>Polyangiales</taxon>
        <taxon>Polyangiaceae</taxon>
        <taxon>Sorangium</taxon>
    </lineage>
</organism>
<gene>
    <name evidence="2" type="ORF">BE15_34375</name>
</gene>
<keyword evidence="1" id="KW-0812">Transmembrane</keyword>
<feature type="transmembrane region" description="Helical" evidence="1">
    <location>
        <begin position="239"/>
        <end position="255"/>
    </location>
</feature>
<protein>
    <submittedName>
        <fullName evidence="2">Uncharacterized protein</fullName>
    </submittedName>
</protein>
<dbReference type="EMBL" id="JEMA01000378">
    <property type="protein sequence ID" value="KYF70713.1"/>
    <property type="molecule type" value="Genomic_DNA"/>
</dbReference>
<feature type="transmembrane region" description="Helical" evidence="1">
    <location>
        <begin position="33"/>
        <end position="52"/>
    </location>
</feature>
<keyword evidence="1" id="KW-0472">Membrane</keyword>
<feature type="transmembrane region" description="Helical" evidence="1">
    <location>
        <begin position="64"/>
        <end position="83"/>
    </location>
</feature>
<keyword evidence="1" id="KW-1133">Transmembrane helix</keyword>